<keyword evidence="1" id="KW-1133">Transmembrane helix</keyword>
<dbReference type="Proteomes" id="UP001162480">
    <property type="component" value="Chromosome 16"/>
</dbReference>
<dbReference type="PANTHER" id="PTHR10492:SF57">
    <property type="entry name" value="ATP-DEPENDENT DNA HELICASE"/>
    <property type="match status" value="1"/>
</dbReference>
<reference evidence="3" key="1">
    <citation type="submission" date="2023-08" db="EMBL/GenBank/DDBJ databases">
        <authorList>
            <person name="Alioto T."/>
            <person name="Alioto T."/>
            <person name="Gomez Garrido J."/>
        </authorList>
    </citation>
    <scope>NUCLEOTIDE SEQUENCE</scope>
</reference>
<keyword evidence="1" id="KW-0472">Membrane</keyword>
<dbReference type="AlphaFoldDB" id="A0AA36FHJ4"/>
<organism evidence="3 4">
    <name type="scientific">Octopus vulgaris</name>
    <name type="common">Common octopus</name>
    <dbReference type="NCBI Taxonomy" id="6645"/>
    <lineage>
        <taxon>Eukaryota</taxon>
        <taxon>Metazoa</taxon>
        <taxon>Spiralia</taxon>
        <taxon>Lophotrochozoa</taxon>
        <taxon>Mollusca</taxon>
        <taxon>Cephalopoda</taxon>
        <taxon>Coleoidea</taxon>
        <taxon>Octopodiformes</taxon>
        <taxon>Octopoda</taxon>
        <taxon>Incirrata</taxon>
        <taxon>Octopodidae</taxon>
        <taxon>Octopus</taxon>
    </lineage>
</organism>
<proteinExistence type="predicted"/>
<dbReference type="InterPro" id="IPR025476">
    <property type="entry name" value="Helitron_helicase-like"/>
</dbReference>
<evidence type="ECO:0000313" key="4">
    <source>
        <dbReference type="Proteomes" id="UP001162480"/>
    </source>
</evidence>
<gene>
    <name evidence="3" type="ORF">OCTVUL_1B020882</name>
</gene>
<keyword evidence="1" id="KW-0812">Transmembrane</keyword>
<accession>A0AA36FHJ4</accession>
<keyword evidence="4" id="KW-1185">Reference proteome</keyword>
<evidence type="ECO:0000256" key="1">
    <source>
        <dbReference type="SAM" id="Phobius"/>
    </source>
</evidence>
<evidence type="ECO:0000313" key="3">
    <source>
        <dbReference type="EMBL" id="CAI9734633.1"/>
    </source>
</evidence>
<dbReference type="Pfam" id="PF14214">
    <property type="entry name" value="Helitron_like_N"/>
    <property type="match status" value="1"/>
</dbReference>
<name>A0AA36FHJ4_OCTVU</name>
<dbReference type="EMBL" id="OX597829">
    <property type="protein sequence ID" value="CAI9734633.1"/>
    <property type="molecule type" value="Genomic_DNA"/>
</dbReference>
<protein>
    <recommendedName>
        <fullName evidence="2">Helitron helicase-like domain-containing protein</fullName>
    </recommendedName>
</protein>
<sequence>MCSLASCQSTDMTSVVRVFHAKLMKMLFLLKVVHIFGPLSAWMYTVEWLKRGLPHIHKLAWCQDRIHPADIDKIISAELPDPNADPQLHSSVTKHMIHGPCGDLNPISSCMKNKRCSKRYPRDYCGQTCTTNDGYPIYRRHDPGFGGRRARVRHRLITFNADNTWIVLFNKYINKGDDMAVFVFSDEDLRYDEIKQFVLGRYVSSNYAVWHIFGYEIHLSSPSVDEFAATFIYPEVPEYYIYNNNNWKRRSHGTELDNWPGVSRKNVIGRVYNIHPTKQEIFFLRMLLHVVTGPKSFADLRMVDGVICDTYKEVCLRQVLLLNDEHLHRTLAEASNCKLPWQMC</sequence>
<feature type="transmembrane region" description="Helical" evidence="1">
    <location>
        <begin position="26"/>
        <end position="44"/>
    </location>
</feature>
<feature type="domain" description="Helitron helicase-like" evidence="2">
    <location>
        <begin position="12"/>
        <end position="59"/>
    </location>
</feature>
<evidence type="ECO:0000259" key="2">
    <source>
        <dbReference type="Pfam" id="PF14214"/>
    </source>
</evidence>
<dbReference type="PANTHER" id="PTHR10492">
    <property type="match status" value="1"/>
</dbReference>